<dbReference type="InterPro" id="IPR014710">
    <property type="entry name" value="RmlC-like_jellyroll"/>
</dbReference>
<evidence type="ECO:0000313" key="5">
    <source>
        <dbReference type="EMBL" id="KIL49309.1"/>
    </source>
</evidence>
<dbReference type="STRING" id="889306.KP78_07770"/>
<dbReference type="InterPro" id="IPR018060">
    <property type="entry name" value="HTH_AraC"/>
</dbReference>
<evidence type="ECO:0000259" key="4">
    <source>
        <dbReference type="PROSITE" id="PS01124"/>
    </source>
</evidence>
<feature type="domain" description="HTH araC/xylS-type" evidence="4">
    <location>
        <begin position="190"/>
        <end position="288"/>
    </location>
</feature>
<dbReference type="InterPro" id="IPR009057">
    <property type="entry name" value="Homeodomain-like_sf"/>
</dbReference>
<evidence type="ECO:0000256" key="1">
    <source>
        <dbReference type="ARBA" id="ARBA00023015"/>
    </source>
</evidence>
<evidence type="ECO:0000313" key="6">
    <source>
        <dbReference type="Proteomes" id="UP000031938"/>
    </source>
</evidence>
<dbReference type="InterPro" id="IPR011051">
    <property type="entry name" value="RmlC_Cupin_sf"/>
</dbReference>
<dbReference type="InterPro" id="IPR020449">
    <property type="entry name" value="Tscrpt_reg_AraC-type_HTH"/>
</dbReference>
<dbReference type="Pfam" id="PF12833">
    <property type="entry name" value="HTH_18"/>
    <property type="match status" value="1"/>
</dbReference>
<dbReference type="PANTHER" id="PTHR43280:SF2">
    <property type="entry name" value="HTH-TYPE TRANSCRIPTIONAL REGULATOR EXSA"/>
    <property type="match status" value="1"/>
</dbReference>
<gene>
    <name evidence="5" type="ORF">KP78_07770</name>
</gene>
<organism evidence="5 6">
    <name type="scientific">Jeotgalibacillus soli</name>
    <dbReference type="NCBI Taxonomy" id="889306"/>
    <lineage>
        <taxon>Bacteria</taxon>
        <taxon>Bacillati</taxon>
        <taxon>Bacillota</taxon>
        <taxon>Bacilli</taxon>
        <taxon>Bacillales</taxon>
        <taxon>Caryophanaceae</taxon>
        <taxon>Jeotgalibacillus</taxon>
    </lineage>
</organism>
<dbReference type="EMBL" id="JXRP01000009">
    <property type="protein sequence ID" value="KIL49309.1"/>
    <property type="molecule type" value="Genomic_DNA"/>
</dbReference>
<keyword evidence="2" id="KW-0238">DNA-binding</keyword>
<dbReference type="SMART" id="SM00342">
    <property type="entry name" value="HTH_ARAC"/>
    <property type="match status" value="1"/>
</dbReference>
<name>A0A0C2S5I9_9BACL</name>
<protein>
    <recommendedName>
        <fullName evidence="4">HTH araC/xylS-type domain-containing protein</fullName>
    </recommendedName>
</protein>
<accession>A0A0C2S5I9</accession>
<comment type="caution">
    <text evidence="5">The sequence shown here is derived from an EMBL/GenBank/DDBJ whole genome shotgun (WGS) entry which is preliminary data.</text>
</comment>
<dbReference type="GO" id="GO:0003700">
    <property type="term" value="F:DNA-binding transcription factor activity"/>
    <property type="evidence" value="ECO:0007669"/>
    <property type="project" value="InterPro"/>
</dbReference>
<keyword evidence="6" id="KW-1185">Reference proteome</keyword>
<proteinExistence type="predicted"/>
<dbReference type="SUPFAM" id="SSF51182">
    <property type="entry name" value="RmlC-like cupins"/>
    <property type="match status" value="1"/>
</dbReference>
<dbReference type="Gene3D" id="1.10.10.60">
    <property type="entry name" value="Homeodomain-like"/>
    <property type="match status" value="1"/>
</dbReference>
<dbReference type="CDD" id="cd02208">
    <property type="entry name" value="cupin_RmlC-like"/>
    <property type="match status" value="1"/>
</dbReference>
<evidence type="ECO:0000256" key="3">
    <source>
        <dbReference type="ARBA" id="ARBA00023163"/>
    </source>
</evidence>
<dbReference type="PATRIC" id="fig|889306.3.peg.778"/>
<dbReference type="Pfam" id="PF22200">
    <property type="entry name" value="ExsA_N"/>
    <property type="match status" value="1"/>
</dbReference>
<dbReference type="PRINTS" id="PR00032">
    <property type="entry name" value="HTHARAC"/>
</dbReference>
<dbReference type="SUPFAM" id="SSF46689">
    <property type="entry name" value="Homeodomain-like"/>
    <property type="match status" value="1"/>
</dbReference>
<dbReference type="AlphaFoldDB" id="A0A0C2S5I9"/>
<dbReference type="PANTHER" id="PTHR43280">
    <property type="entry name" value="ARAC-FAMILY TRANSCRIPTIONAL REGULATOR"/>
    <property type="match status" value="1"/>
</dbReference>
<reference evidence="5 6" key="1">
    <citation type="submission" date="2015-01" db="EMBL/GenBank/DDBJ databases">
        <title>Genome sequencing of Jeotgalibacillus soli.</title>
        <authorList>
            <person name="Goh K.M."/>
            <person name="Chan K.-G."/>
            <person name="Yaakop A.S."/>
            <person name="Ee R."/>
            <person name="Gan H.M."/>
            <person name="Chan C.S."/>
        </authorList>
    </citation>
    <scope>NUCLEOTIDE SEQUENCE [LARGE SCALE GENOMIC DNA]</scope>
    <source>
        <strain evidence="5 6">P9</strain>
    </source>
</reference>
<dbReference type="PROSITE" id="PS01124">
    <property type="entry name" value="HTH_ARAC_FAMILY_2"/>
    <property type="match status" value="1"/>
</dbReference>
<dbReference type="InterPro" id="IPR054015">
    <property type="entry name" value="ExsA-like_N"/>
</dbReference>
<evidence type="ECO:0000256" key="2">
    <source>
        <dbReference type="ARBA" id="ARBA00023125"/>
    </source>
</evidence>
<dbReference type="Gene3D" id="2.60.120.10">
    <property type="entry name" value="Jelly Rolls"/>
    <property type="match status" value="1"/>
</dbReference>
<dbReference type="GO" id="GO:0043565">
    <property type="term" value="F:sequence-specific DNA binding"/>
    <property type="evidence" value="ECO:0007669"/>
    <property type="project" value="InterPro"/>
</dbReference>
<keyword evidence="3" id="KW-0804">Transcription</keyword>
<sequence length="292" mass="34050">MKSNEFAAMIERMKETHAKLIEPSHLVHFSYYKTDEEYSFFSEEPGILFVLSGEKEYQIGDDELRTLKQGEYLFFPKGVTVHIEVESGTSSLLVPLKKELTEHFVDLLRKYRNFSPELLEAPNRVCIMQEGWSESIEEALLKLLRSHADGNDYFSHLALSEILYYIFPNEHMLSKISYIMDNYYYPDPVRRVESYILENYHQPIRKEHIVEVARVSESHLNRLYNKYVLMSPMERLATIRMEQAALLLRNRSLTVTNAAGQVGYQSMSAFVNQFKKMFGVSPKDFQSNAGKK</sequence>
<dbReference type="Proteomes" id="UP000031938">
    <property type="component" value="Unassembled WGS sequence"/>
</dbReference>
<keyword evidence="1" id="KW-0805">Transcription regulation</keyword>